<keyword evidence="3" id="KW-0808">Transferase</keyword>
<dbReference type="GO" id="GO:0005524">
    <property type="term" value="F:ATP binding"/>
    <property type="evidence" value="ECO:0007669"/>
    <property type="project" value="UniProtKB-UniRule"/>
</dbReference>
<dbReference type="SUPFAM" id="SSF56112">
    <property type="entry name" value="Protein kinase-like (PK-like)"/>
    <property type="match status" value="1"/>
</dbReference>
<organism evidence="9 10">
    <name type="scientific">Rhizopus microsporus ATCC 52813</name>
    <dbReference type="NCBI Taxonomy" id="1340429"/>
    <lineage>
        <taxon>Eukaryota</taxon>
        <taxon>Fungi</taxon>
        <taxon>Fungi incertae sedis</taxon>
        <taxon>Mucoromycota</taxon>
        <taxon>Mucoromycotina</taxon>
        <taxon>Mucoromycetes</taxon>
        <taxon>Mucorales</taxon>
        <taxon>Mucorineae</taxon>
        <taxon>Rhizopodaceae</taxon>
        <taxon>Rhizopus</taxon>
    </lineage>
</organism>
<keyword evidence="10" id="KW-1185">Reference proteome</keyword>
<dbReference type="EMBL" id="KZ303850">
    <property type="protein sequence ID" value="PHZ12176.1"/>
    <property type="molecule type" value="Genomic_DNA"/>
</dbReference>
<feature type="binding site" evidence="7">
    <location>
        <position position="45"/>
    </location>
    <ligand>
        <name>ATP</name>
        <dbReference type="ChEBI" id="CHEBI:30616"/>
    </ligand>
</feature>
<dbReference type="Gene3D" id="1.10.510.10">
    <property type="entry name" value="Transferase(Phosphotransferase) domain 1"/>
    <property type="match status" value="2"/>
</dbReference>
<feature type="domain" description="Protein kinase" evidence="8">
    <location>
        <begin position="16"/>
        <end position="245"/>
    </location>
</feature>
<dbReference type="STRING" id="1340429.A0A2G4SUW2"/>
<evidence type="ECO:0000256" key="6">
    <source>
        <dbReference type="ARBA" id="ARBA00022840"/>
    </source>
</evidence>
<dbReference type="Pfam" id="PF00069">
    <property type="entry name" value="Pkinase"/>
    <property type="match status" value="2"/>
</dbReference>
<protein>
    <submittedName>
        <fullName evidence="9">Kinase-like protein</fullName>
    </submittedName>
</protein>
<name>A0A2G4SUW2_RHIZD</name>
<reference evidence="9 10" key="1">
    <citation type="journal article" date="2016" name="Proc. Natl. Acad. Sci. U.S.A.">
        <title>Lipid metabolic changes in an early divergent fungus govern the establishment of a mutualistic symbiosis with endobacteria.</title>
        <authorList>
            <person name="Lastovetsky O.A."/>
            <person name="Gaspar M.L."/>
            <person name="Mondo S.J."/>
            <person name="LaButti K.M."/>
            <person name="Sandor L."/>
            <person name="Grigoriev I.V."/>
            <person name="Henry S.A."/>
            <person name="Pawlowska T.E."/>
        </authorList>
    </citation>
    <scope>NUCLEOTIDE SEQUENCE [LARGE SCALE GENOMIC DNA]</scope>
    <source>
        <strain evidence="9 10">ATCC 52813</strain>
    </source>
</reference>
<evidence type="ECO:0000313" key="10">
    <source>
        <dbReference type="Proteomes" id="UP000242254"/>
    </source>
</evidence>
<dbReference type="InterPro" id="IPR017441">
    <property type="entry name" value="Protein_kinase_ATP_BS"/>
</dbReference>
<dbReference type="PROSITE" id="PS50011">
    <property type="entry name" value="PROTEIN_KINASE_DOM"/>
    <property type="match status" value="1"/>
</dbReference>
<dbReference type="PANTHER" id="PTHR24346">
    <property type="entry name" value="MAP/MICROTUBULE AFFINITY-REGULATING KINASE"/>
    <property type="match status" value="1"/>
</dbReference>
<evidence type="ECO:0000256" key="4">
    <source>
        <dbReference type="ARBA" id="ARBA00022741"/>
    </source>
</evidence>
<keyword evidence="5 9" id="KW-0418">Kinase</keyword>
<sequence>MEVKSRSRKGTFESRYAKLHTLGSGNFGKVYLVEEKATGKLCAAKVVDKKIFKAGDQKLHAEREQKICETFAKRLTHKHIVQIYDVFTEQDLIYIIMEYVEGGELFHKIREQKRLNERLALLINNASQVQLCDFGFGNMVKQRRDILSTYCGSPFYAAPEMVTATPYEGPPADLWSCGVILFAMLTGSLPFQADQMPELFRKIKAGEYQIPSQTPSKAADLIRRLLCVDARKRITAKECLLHPWLTAEDEEPRRLTGHSSPQSILTYSYHPPYSPPKFKVVSEETLSSAGLETKQHYYPNVVAEKKSFFLRMFKRRMQIAPTDNHYNEKKLLKQRVMGKFRSLFVRKSLQQPRMLES</sequence>
<dbReference type="InterPro" id="IPR000719">
    <property type="entry name" value="Prot_kinase_dom"/>
</dbReference>
<dbReference type="GeneID" id="35439853"/>
<accession>A0A2G4SUW2</accession>
<dbReference type="GO" id="GO:0035556">
    <property type="term" value="P:intracellular signal transduction"/>
    <property type="evidence" value="ECO:0007669"/>
    <property type="project" value="TreeGrafter"/>
</dbReference>
<evidence type="ECO:0000256" key="5">
    <source>
        <dbReference type="ARBA" id="ARBA00022777"/>
    </source>
</evidence>
<keyword evidence="6 7" id="KW-0067">ATP-binding</keyword>
<dbReference type="RefSeq" id="XP_023465884.1">
    <property type="nucleotide sequence ID" value="XM_023608863.1"/>
</dbReference>
<proteinExistence type="inferred from homology"/>
<comment type="similarity">
    <text evidence="1">Belongs to the protein kinase superfamily. CAMK Ser/Thr protein kinase family. NIM1 subfamily.</text>
</comment>
<dbReference type="InterPro" id="IPR011009">
    <property type="entry name" value="Kinase-like_dom_sf"/>
</dbReference>
<gene>
    <name evidence="9" type="ORF">RHIMIDRAFT_237993</name>
</gene>
<dbReference type="GO" id="GO:0004674">
    <property type="term" value="F:protein serine/threonine kinase activity"/>
    <property type="evidence" value="ECO:0007669"/>
    <property type="project" value="TreeGrafter"/>
</dbReference>
<evidence type="ECO:0000313" key="9">
    <source>
        <dbReference type="EMBL" id="PHZ12176.1"/>
    </source>
</evidence>
<evidence type="ECO:0000256" key="3">
    <source>
        <dbReference type="ARBA" id="ARBA00022679"/>
    </source>
</evidence>
<evidence type="ECO:0000256" key="1">
    <source>
        <dbReference type="ARBA" id="ARBA00010791"/>
    </source>
</evidence>
<dbReference type="FunFam" id="3.30.200.20:FF:000042">
    <property type="entry name" value="Aurora kinase A"/>
    <property type="match status" value="1"/>
</dbReference>
<evidence type="ECO:0000256" key="2">
    <source>
        <dbReference type="ARBA" id="ARBA00022527"/>
    </source>
</evidence>
<evidence type="ECO:0000259" key="8">
    <source>
        <dbReference type="PROSITE" id="PS50011"/>
    </source>
</evidence>
<evidence type="ECO:0000256" key="7">
    <source>
        <dbReference type="PROSITE-ProRule" id="PRU10141"/>
    </source>
</evidence>
<dbReference type="Proteomes" id="UP000242254">
    <property type="component" value="Unassembled WGS sequence"/>
</dbReference>
<keyword evidence="4 7" id="KW-0547">Nucleotide-binding</keyword>
<dbReference type="GO" id="GO:0005737">
    <property type="term" value="C:cytoplasm"/>
    <property type="evidence" value="ECO:0007669"/>
    <property type="project" value="TreeGrafter"/>
</dbReference>
<keyword evidence="2" id="KW-0723">Serine/threonine-protein kinase</keyword>
<dbReference type="AlphaFoldDB" id="A0A2G4SUW2"/>
<dbReference type="PANTHER" id="PTHR24346:SF82">
    <property type="entry name" value="KP78A-RELATED"/>
    <property type="match status" value="1"/>
</dbReference>
<dbReference type="PROSITE" id="PS00107">
    <property type="entry name" value="PROTEIN_KINASE_ATP"/>
    <property type="match status" value="1"/>
</dbReference>
<dbReference type="GO" id="GO:0000226">
    <property type="term" value="P:microtubule cytoskeleton organization"/>
    <property type="evidence" value="ECO:0007669"/>
    <property type="project" value="TreeGrafter"/>
</dbReference>